<evidence type="ECO:0000256" key="1">
    <source>
        <dbReference type="SAM" id="MobiDB-lite"/>
    </source>
</evidence>
<feature type="compositionally biased region" description="Polar residues" evidence="1">
    <location>
        <begin position="21"/>
        <end position="31"/>
    </location>
</feature>
<dbReference type="EMBL" id="JBAHYK010003017">
    <property type="protein sequence ID" value="KAL0564062.1"/>
    <property type="molecule type" value="Genomic_DNA"/>
</dbReference>
<evidence type="ECO:0000313" key="2">
    <source>
        <dbReference type="EMBL" id="KAL0564062.1"/>
    </source>
</evidence>
<evidence type="ECO:0000313" key="3">
    <source>
        <dbReference type="Proteomes" id="UP001465976"/>
    </source>
</evidence>
<feature type="compositionally biased region" description="Basic and acidic residues" evidence="1">
    <location>
        <begin position="68"/>
        <end position="78"/>
    </location>
</feature>
<protein>
    <submittedName>
        <fullName evidence="2">Uncharacterized protein</fullName>
    </submittedName>
</protein>
<organism evidence="2 3">
    <name type="scientific">Marasmius crinis-equi</name>
    <dbReference type="NCBI Taxonomy" id="585013"/>
    <lineage>
        <taxon>Eukaryota</taxon>
        <taxon>Fungi</taxon>
        <taxon>Dikarya</taxon>
        <taxon>Basidiomycota</taxon>
        <taxon>Agaricomycotina</taxon>
        <taxon>Agaricomycetes</taxon>
        <taxon>Agaricomycetidae</taxon>
        <taxon>Agaricales</taxon>
        <taxon>Marasmiineae</taxon>
        <taxon>Marasmiaceae</taxon>
        <taxon>Marasmius</taxon>
    </lineage>
</organism>
<feature type="compositionally biased region" description="Basic and acidic residues" evidence="1">
    <location>
        <begin position="1"/>
        <end position="10"/>
    </location>
</feature>
<dbReference type="Proteomes" id="UP001465976">
    <property type="component" value="Unassembled WGS sequence"/>
</dbReference>
<feature type="compositionally biased region" description="Polar residues" evidence="1">
    <location>
        <begin position="49"/>
        <end position="61"/>
    </location>
</feature>
<keyword evidence="3" id="KW-1185">Reference proteome</keyword>
<accession>A0ABR3EMG0</accession>
<sequence length="352" mass="39962">MVQDMKEKFEGSSGIRHPRTPNLNAEFNPTASELRGPNSRIWANRKILRNQQAIASKSPTKARTGWRKRTDQPSRRQMDGSSTDMLEGQSWDGDGVMEDIRGEEKETIPDDDLDAYVDAYQAERQLGDEEEESDSNEEGDKDALKTLMGHLEQVSPPVAAFFQRTVGLKARIDPRLKHLYRVLLEQIAAEEYAVQMVNVSTLPALGDSQNWRTASKLVNIPGLYNVLEAERRRSGIYPSDLIKVCRWLYKRITEVYQRLARNDHATVPLTANQEDDDWKMGDGDPKKSIQEASKSTGCRKLYTSYDQQQLTGGIMGAWCTHSICYGFHFIPKAEGRNDVFAAILTRWKKAPH</sequence>
<gene>
    <name evidence="2" type="ORF">V5O48_017994</name>
</gene>
<name>A0ABR3EMG0_9AGAR</name>
<reference evidence="2 3" key="1">
    <citation type="submission" date="2024-02" db="EMBL/GenBank/DDBJ databases">
        <title>A draft genome for the cacao thread blight pathogen Marasmius crinis-equi.</title>
        <authorList>
            <person name="Cohen S.P."/>
            <person name="Baruah I.K."/>
            <person name="Amoako-Attah I."/>
            <person name="Bukari Y."/>
            <person name="Meinhardt L.W."/>
            <person name="Bailey B.A."/>
        </authorList>
    </citation>
    <scope>NUCLEOTIDE SEQUENCE [LARGE SCALE GENOMIC DNA]</scope>
    <source>
        <strain evidence="2 3">GH-76</strain>
    </source>
</reference>
<comment type="caution">
    <text evidence="2">The sequence shown here is derived from an EMBL/GenBank/DDBJ whole genome shotgun (WGS) entry which is preliminary data.</text>
</comment>
<feature type="region of interest" description="Disordered" evidence="1">
    <location>
        <begin position="1"/>
        <end position="93"/>
    </location>
</feature>
<proteinExistence type="predicted"/>